<evidence type="ECO:0000313" key="2">
    <source>
        <dbReference type="EMBL" id="KAK4184663.1"/>
    </source>
</evidence>
<keyword evidence="1" id="KW-0472">Membrane</keyword>
<accession>A0AAN6WN34</accession>
<evidence type="ECO:0000256" key="1">
    <source>
        <dbReference type="SAM" id="Phobius"/>
    </source>
</evidence>
<protein>
    <submittedName>
        <fullName evidence="2">Uncharacterized protein</fullName>
    </submittedName>
</protein>
<reference evidence="2" key="1">
    <citation type="journal article" date="2023" name="Mol. Phylogenet. Evol.">
        <title>Genome-scale phylogeny and comparative genomics of the fungal order Sordariales.</title>
        <authorList>
            <person name="Hensen N."/>
            <person name="Bonometti L."/>
            <person name="Westerberg I."/>
            <person name="Brannstrom I.O."/>
            <person name="Guillou S."/>
            <person name="Cros-Aarteil S."/>
            <person name="Calhoun S."/>
            <person name="Haridas S."/>
            <person name="Kuo A."/>
            <person name="Mondo S."/>
            <person name="Pangilinan J."/>
            <person name="Riley R."/>
            <person name="LaButti K."/>
            <person name="Andreopoulos B."/>
            <person name="Lipzen A."/>
            <person name="Chen C."/>
            <person name="Yan M."/>
            <person name="Daum C."/>
            <person name="Ng V."/>
            <person name="Clum A."/>
            <person name="Steindorff A."/>
            <person name="Ohm R.A."/>
            <person name="Martin F."/>
            <person name="Silar P."/>
            <person name="Natvig D.O."/>
            <person name="Lalanne C."/>
            <person name="Gautier V."/>
            <person name="Ament-Velasquez S.L."/>
            <person name="Kruys A."/>
            <person name="Hutchinson M.I."/>
            <person name="Powell A.J."/>
            <person name="Barry K."/>
            <person name="Miller A.N."/>
            <person name="Grigoriev I.V."/>
            <person name="Debuchy R."/>
            <person name="Gladieux P."/>
            <person name="Hiltunen Thoren M."/>
            <person name="Johannesson H."/>
        </authorList>
    </citation>
    <scope>NUCLEOTIDE SEQUENCE</scope>
    <source>
        <strain evidence="2">PSN309</strain>
    </source>
</reference>
<keyword evidence="3" id="KW-1185">Reference proteome</keyword>
<dbReference type="EMBL" id="MU864479">
    <property type="protein sequence ID" value="KAK4184663.1"/>
    <property type="molecule type" value="Genomic_DNA"/>
</dbReference>
<keyword evidence="1" id="KW-1133">Transmembrane helix</keyword>
<dbReference type="AlphaFoldDB" id="A0AAN6WN34"/>
<gene>
    <name evidence="2" type="ORF">QBC35DRAFT_46474</name>
</gene>
<sequence length="206" mass="22272">MNSQISITRWGALPVMLTALGAASTSAILYRLSVSERCSSLRFIVPKDEEIDQGYDFVGSSSRQKRQQQLYSRRPWADSDPTDIFVHPLTLSTICFTLTGANWAFAVGLMRGGGASCILGGLAGGAAAFIFPHWFIRGNNSQVINKKTAGATAASSTANNSTEMTFGEVVVRACFIANGVFYLEHFTDLVGRLVMDGIIRSLQHAI</sequence>
<feature type="transmembrane region" description="Helical" evidence="1">
    <location>
        <begin position="12"/>
        <end position="32"/>
    </location>
</feature>
<dbReference type="Proteomes" id="UP001302126">
    <property type="component" value="Unassembled WGS sequence"/>
</dbReference>
<reference evidence="2" key="2">
    <citation type="submission" date="2023-05" db="EMBL/GenBank/DDBJ databases">
        <authorList>
            <consortium name="Lawrence Berkeley National Laboratory"/>
            <person name="Steindorff A."/>
            <person name="Hensen N."/>
            <person name="Bonometti L."/>
            <person name="Westerberg I."/>
            <person name="Brannstrom I.O."/>
            <person name="Guillou S."/>
            <person name="Cros-Aarteil S."/>
            <person name="Calhoun S."/>
            <person name="Haridas S."/>
            <person name="Kuo A."/>
            <person name="Mondo S."/>
            <person name="Pangilinan J."/>
            <person name="Riley R."/>
            <person name="Labutti K."/>
            <person name="Andreopoulos B."/>
            <person name="Lipzen A."/>
            <person name="Chen C."/>
            <person name="Yanf M."/>
            <person name="Daum C."/>
            <person name="Ng V."/>
            <person name="Clum A."/>
            <person name="Ohm R."/>
            <person name="Martin F."/>
            <person name="Silar P."/>
            <person name="Natvig D."/>
            <person name="Lalanne C."/>
            <person name="Gautier V."/>
            <person name="Ament-Velasquez S.L."/>
            <person name="Kruys A."/>
            <person name="Hutchinson M.I."/>
            <person name="Powell A.J."/>
            <person name="Barry K."/>
            <person name="Miller A.N."/>
            <person name="Grigoriev I.V."/>
            <person name="Debuchy R."/>
            <person name="Gladieux P."/>
            <person name="Thoren M.H."/>
            <person name="Johannesson H."/>
        </authorList>
    </citation>
    <scope>NUCLEOTIDE SEQUENCE</scope>
    <source>
        <strain evidence="2">PSN309</strain>
    </source>
</reference>
<keyword evidence="1" id="KW-0812">Transmembrane</keyword>
<evidence type="ECO:0000313" key="3">
    <source>
        <dbReference type="Proteomes" id="UP001302126"/>
    </source>
</evidence>
<name>A0AAN6WN34_9PEZI</name>
<feature type="transmembrane region" description="Helical" evidence="1">
    <location>
        <begin position="117"/>
        <end position="136"/>
    </location>
</feature>
<feature type="transmembrane region" description="Helical" evidence="1">
    <location>
        <begin position="84"/>
        <end position="105"/>
    </location>
</feature>
<proteinExistence type="predicted"/>
<comment type="caution">
    <text evidence="2">The sequence shown here is derived from an EMBL/GenBank/DDBJ whole genome shotgun (WGS) entry which is preliminary data.</text>
</comment>
<organism evidence="2 3">
    <name type="scientific">Podospora australis</name>
    <dbReference type="NCBI Taxonomy" id="1536484"/>
    <lineage>
        <taxon>Eukaryota</taxon>
        <taxon>Fungi</taxon>
        <taxon>Dikarya</taxon>
        <taxon>Ascomycota</taxon>
        <taxon>Pezizomycotina</taxon>
        <taxon>Sordariomycetes</taxon>
        <taxon>Sordariomycetidae</taxon>
        <taxon>Sordariales</taxon>
        <taxon>Podosporaceae</taxon>
        <taxon>Podospora</taxon>
    </lineage>
</organism>